<organism evidence="2 3">
    <name type="scientific">Pleurodeles waltl</name>
    <name type="common">Iberian ribbed newt</name>
    <dbReference type="NCBI Taxonomy" id="8319"/>
    <lineage>
        <taxon>Eukaryota</taxon>
        <taxon>Metazoa</taxon>
        <taxon>Chordata</taxon>
        <taxon>Craniata</taxon>
        <taxon>Vertebrata</taxon>
        <taxon>Euteleostomi</taxon>
        <taxon>Amphibia</taxon>
        <taxon>Batrachia</taxon>
        <taxon>Caudata</taxon>
        <taxon>Salamandroidea</taxon>
        <taxon>Salamandridae</taxon>
        <taxon>Pleurodelinae</taxon>
        <taxon>Pleurodeles</taxon>
    </lineage>
</organism>
<proteinExistence type="predicted"/>
<keyword evidence="3" id="KW-1185">Reference proteome</keyword>
<name>A0AAV7URJ5_PLEWA</name>
<dbReference type="Proteomes" id="UP001066276">
    <property type="component" value="Chromosome 2_2"/>
</dbReference>
<evidence type="ECO:0008006" key="4">
    <source>
        <dbReference type="Google" id="ProtNLM"/>
    </source>
</evidence>
<evidence type="ECO:0000313" key="2">
    <source>
        <dbReference type="EMBL" id="KAJ1191673.1"/>
    </source>
</evidence>
<dbReference type="AlphaFoldDB" id="A0AAV7URJ5"/>
<dbReference type="EMBL" id="JANPWB010000004">
    <property type="protein sequence ID" value="KAJ1191673.1"/>
    <property type="molecule type" value="Genomic_DNA"/>
</dbReference>
<comment type="caution">
    <text evidence="2">The sequence shown here is derived from an EMBL/GenBank/DDBJ whole genome shotgun (WGS) entry which is preliminary data.</text>
</comment>
<evidence type="ECO:0000256" key="1">
    <source>
        <dbReference type="SAM" id="Phobius"/>
    </source>
</evidence>
<feature type="transmembrane region" description="Helical" evidence="1">
    <location>
        <begin position="74"/>
        <end position="95"/>
    </location>
</feature>
<keyword evidence="1" id="KW-1133">Transmembrane helix</keyword>
<keyword evidence="1" id="KW-0812">Transmembrane</keyword>
<protein>
    <recommendedName>
        <fullName evidence="4">Reverse transcriptase domain-containing protein</fullName>
    </recommendedName>
</protein>
<reference evidence="2" key="1">
    <citation type="journal article" date="2022" name="bioRxiv">
        <title>Sequencing and chromosome-scale assembly of the giantPleurodeles waltlgenome.</title>
        <authorList>
            <person name="Brown T."/>
            <person name="Elewa A."/>
            <person name="Iarovenko S."/>
            <person name="Subramanian E."/>
            <person name="Araus A.J."/>
            <person name="Petzold A."/>
            <person name="Susuki M."/>
            <person name="Suzuki K.-i.T."/>
            <person name="Hayashi T."/>
            <person name="Toyoda A."/>
            <person name="Oliveira C."/>
            <person name="Osipova E."/>
            <person name="Leigh N.D."/>
            <person name="Simon A."/>
            <person name="Yun M.H."/>
        </authorList>
    </citation>
    <scope>NUCLEOTIDE SEQUENCE</scope>
    <source>
        <strain evidence="2">20211129_DDA</strain>
        <tissue evidence="2">Liver</tissue>
    </source>
</reference>
<keyword evidence="1" id="KW-0472">Membrane</keyword>
<gene>
    <name evidence="2" type="ORF">NDU88_000989</name>
</gene>
<accession>A0AAV7URJ5</accession>
<sequence length="97" mass="10742">MGNLNIERIAMLACENVQTWGIQVGESLHVISLNANDALFYLFSPKVTLLRLLQLLADFANISGLHLNRNKSMVFPLASLVGLPLTLMLALGLHWEL</sequence>
<evidence type="ECO:0000313" key="3">
    <source>
        <dbReference type="Proteomes" id="UP001066276"/>
    </source>
</evidence>